<dbReference type="AlphaFoldDB" id="A0A5C4SKF8"/>
<gene>
    <name evidence="2" type="ORF">FGF67_09215</name>
</gene>
<evidence type="ECO:0000313" key="2">
    <source>
        <dbReference type="EMBL" id="TNJ44335.1"/>
    </source>
</evidence>
<comment type="caution">
    <text evidence="2">The sequence shown here is derived from an EMBL/GenBank/DDBJ whole genome shotgun (WGS) entry which is preliminary data.</text>
</comment>
<feature type="transmembrane region" description="Helical" evidence="1">
    <location>
        <begin position="93"/>
        <end position="113"/>
    </location>
</feature>
<dbReference type="OrthoDB" id="1139350at2"/>
<evidence type="ECO:0000313" key="3">
    <source>
        <dbReference type="Proteomes" id="UP000308713"/>
    </source>
</evidence>
<reference evidence="2 3" key="1">
    <citation type="submission" date="2019-05" db="EMBL/GenBank/DDBJ databases">
        <title>Tamlana fucoidanivorans sp. nov., isolated from the surface of algae collected from Fujian province in China.</title>
        <authorList>
            <person name="Li J."/>
        </authorList>
    </citation>
    <scope>NUCLEOTIDE SEQUENCE [LARGE SCALE GENOMIC DNA]</scope>
    <source>
        <strain evidence="2 3">CW2-9</strain>
    </source>
</reference>
<name>A0A5C4SKF8_9FLAO</name>
<proteinExistence type="predicted"/>
<accession>A0A5C4SKF8</accession>
<organism evidence="2 3">
    <name type="scientific">Allotamlana fucoidanivorans</name>
    <dbReference type="NCBI Taxonomy" id="2583814"/>
    <lineage>
        <taxon>Bacteria</taxon>
        <taxon>Pseudomonadati</taxon>
        <taxon>Bacteroidota</taxon>
        <taxon>Flavobacteriia</taxon>
        <taxon>Flavobacteriales</taxon>
        <taxon>Flavobacteriaceae</taxon>
        <taxon>Allotamlana</taxon>
    </lineage>
</organism>
<dbReference type="Proteomes" id="UP000308713">
    <property type="component" value="Unassembled WGS sequence"/>
</dbReference>
<evidence type="ECO:0000256" key="1">
    <source>
        <dbReference type="SAM" id="Phobius"/>
    </source>
</evidence>
<protein>
    <submittedName>
        <fullName evidence="2">Uncharacterized protein</fullName>
    </submittedName>
</protein>
<keyword evidence="3" id="KW-1185">Reference proteome</keyword>
<dbReference type="EMBL" id="VDCS01000008">
    <property type="protein sequence ID" value="TNJ44335.1"/>
    <property type="molecule type" value="Genomic_DNA"/>
</dbReference>
<sequence>MKEKLIDLKEVPLKNNCPECYSRDGLRLTFKQKLTENSFIKSITPEIHQVLECKTCGTIIYPVRWTNDIERVVTYHTKALKPRNRSTHLKKTSWLIITLIILLAIAATGFTFYL</sequence>
<keyword evidence="1" id="KW-0472">Membrane</keyword>
<keyword evidence="1" id="KW-0812">Transmembrane</keyword>
<keyword evidence="1" id="KW-1133">Transmembrane helix</keyword>